<accession>A0A641AQU4</accession>
<keyword evidence="1" id="KW-0812">Transmembrane</keyword>
<organism evidence="2 3">
    <name type="scientific">Aeromicrobium fastidiosum</name>
    <dbReference type="NCBI Taxonomy" id="52699"/>
    <lineage>
        <taxon>Bacteria</taxon>
        <taxon>Bacillati</taxon>
        <taxon>Actinomycetota</taxon>
        <taxon>Actinomycetes</taxon>
        <taxon>Propionibacteriales</taxon>
        <taxon>Nocardioidaceae</taxon>
        <taxon>Aeromicrobium</taxon>
    </lineage>
</organism>
<sequence length="201" mass="22190">MPDINWCRDVDYGSLPQYIAIAVAAVAAFFSVRGYGLSQKSFREDVRTREYSQARLVYAELMEVRAINNVGSTSVFSIEGKPKIFQSSRDGVDPVIVHPQLGGSQGFTANVPVWVYRTRTVNNSEELISKVVTRVVCDGVVIDSLSRGGRLVGPRTSPETFFIVAKDDGNHDPDVEVRFTDSTGVRWSRSGGDPVEKTTRI</sequence>
<name>A0A641AQU4_9ACTN</name>
<evidence type="ECO:0000313" key="3">
    <source>
        <dbReference type="Proteomes" id="UP001515100"/>
    </source>
</evidence>
<comment type="caution">
    <text evidence="2">The sequence shown here is derived from an EMBL/GenBank/DDBJ whole genome shotgun (WGS) entry which is preliminary data.</text>
</comment>
<dbReference type="OrthoDB" id="5083492at2"/>
<dbReference type="RefSeq" id="WP_129182030.1">
    <property type="nucleotide sequence ID" value="NZ_JAGIOG010000001.1"/>
</dbReference>
<keyword evidence="1" id="KW-0472">Membrane</keyword>
<evidence type="ECO:0000256" key="1">
    <source>
        <dbReference type="SAM" id="Phobius"/>
    </source>
</evidence>
<dbReference type="Proteomes" id="UP001515100">
    <property type="component" value="Unassembled WGS sequence"/>
</dbReference>
<keyword evidence="1" id="KW-1133">Transmembrane helix</keyword>
<dbReference type="EMBL" id="SDPP02000002">
    <property type="protein sequence ID" value="KAA1378767.1"/>
    <property type="molecule type" value="Genomic_DNA"/>
</dbReference>
<protein>
    <submittedName>
        <fullName evidence="2">Uncharacterized protein</fullName>
    </submittedName>
</protein>
<gene>
    <name evidence="2" type="ORF">ESP62_010580</name>
</gene>
<keyword evidence="3" id="KW-1185">Reference proteome</keyword>
<proteinExistence type="predicted"/>
<dbReference type="AlphaFoldDB" id="A0A641AQU4"/>
<feature type="transmembrane region" description="Helical" evidence="1">
    <location>
        <begin position="18"/>
        <end position="37"/>
    </location>
</feature>
<reference evidence="2" key="1">
    <citation type="submission" date="2019-09" db="EMBL/GenBank/DDBJ databases">
        <authorList>
            <person name="Li J."/>
        </authorList>
    </citation>
    <scope>NUCLEOTIDE SEQUENCE [LARGE SCALE GENOMIC DNA]</scope>
    <source>
        <strain evidence="2">NRBC 14897</strain>
    </source>
</reference>
<evidence type="ECO:0000313" key="2">
    <source>
        <dbReference type="EMBL" id="KAA1378767.1"/>
    </source>
</evidence>